<dbReference type="RefSeq" id="WP_009849019.1">
    <property type="nucleotide sequence ID" value="NZ_DS022294.1"/>
</dbReference>
<dbReference type="InterPro" id="IPR038577">
    <property type="entry name" value="GT10-like_C_sf"/>
</dbReference>
<dbReference type="EMBL" id="AATS01000007">
    <property type="protein sequence ID" value="EAU54517.1"/>
    <property type="molecule type" value="Genomic_DNA"/>
</dbReference>
<evidence type="ECO:0000313" key="6">
    <source>
        <dbReference type="Proteomes" id="UP000005297"/>
    </source>
</evidence>
<dbReference type="Gene3D" id="3.40.50.11660">
    <property type="entry name" value="Glycosyl transferase family 10, C-terminal domain"/>
    <property type="match status" value="1"/>
</dbReference>
<dbReference type="GO" id="GO:0016020">
    <property type="term" value="C:membrane"/>
    <property type="evidence" value="ECO:0007669"/>
    <property type="project" value="InterPro"/>
</dbReference>
<dbReference type="Proteomes" id="UP000005297">
    <property type="component" value="Unassembled WGS sequence"/>
</dbReference>
<accession>Q0EZA7</accession>
<comment type="caution">
    <text evidence="5">The sequence shown here is derived from an EMBL/GenBank/DDBJ whole genome shotgun (WGS) entry which is preliminary data.</text>
</comment>
<dbReference type="InterPro" id="IPR001503">
    <property type="entry name" value="Glyco_trans_10"/>
</dbReference>
<dbReference type="HOGENOM" id="CLU_902552_0_0_0"/>
<reference evidence="5 6" key="1">
    <citation type="submission" date="2006-09" db="EMBL/GenBank/DDBJ databases">
        <authorList>
            <person name="Emerson D."/>
            <person name="Ferriera S."/>
            <person name="Johnson J."/>
            <person name="Kravitz S."/>
            <person name="Halpern A."/>
            <person name="Remington K."/>
            <person name="Beeson K."/>
            <person name="Tran B."/>
            <person name="Rogers Y.-H."/>
            <person name="Friedman R."/>
            <person name="Venter J.C."/>
        </authorList>
    </citation>
    <scope>NUCLEOTIDE SEQUENCE [LARGE SCALE GENOMIC DNA]</scope>
    <source>
        <strain evidence="5 6">PV-1</strain>
    </source>
</reference>
<keyword evidence="6" id="KW-1185">Reference proteome</keyword>
<evidence type="ECO:0000259" key="4">
    <source>
        <dbReference type="Pfam" id="PF00852"/>
    </source>
</evidence>
<dbReference type="PANTHER" id="PTHR11929:SF194">
    <property type="entry name" value="ALPHA-(1,3)-FUCOSYLTRANSFERASE 10"/>
    <property type="match status" value="1"/>
</dbReference>
<sequence length="308" mass="35238">MSSDVLIDCYGKSFVDEIRVSHQGRDYCFIFSPEKKAGKQFSLAMYLDNAALGKGVARYPKHRRICVMLESPISMVFEHAEQLRPLFRKTYTLRKTLIETGEPYGLLYYGTSWLEGAWEGQRFDKTSLVSFLGSIDHNAAHGYSLRMDVARMCIGLSHVDCYGKGINPIDSKLDGLGKYAFSIAMENVREDFYFSEKLIDCLLTDTVPIYWGCPAITELFDERGMILFESLDELADILRGLSMERYREMLPYVRKNRDIAIQNDWHTLKGIYARLTDALVKDIPLNDLAPVKPRGHVQASIRRLLSMN</sequence>
<comment type="similarity">
    <text evidence="1">Belongs to the glycosyltransferase 10 family.</text>
</comment>
<feature type="domain" description="Fucosyltransferase C-terminal" evidence="4">
    <location>
        <begin position="145"/>
        <end position="246"/>
    </location>
</feature>
<keyword evidence="3" id="KW-0808">Transferase</keyword>
<proteinExistence type="inferred from homology"/>
<dbReference type="InterPro" id="IPR055270">
    <property type="entry name" value="Glyco_tran_10_C"/>
</dbReference>
<dbReference type="OrthoDB" id="9791032at2"/>
<dbReference type="AlphaFoldDB" id="Q0EZA7"/>
<dbReference type="Pfam" id="PF00852">
    <property type="entry name" value="Glyco_transf_10"/>
    <property type="match status" value="1"/>
</dbReference>
<organism evidence="5 6">
    <name type="scientific">Mariprofundus ferrooxydans PV-1</name>
    <dbReference type="NCBI Taxonomy" id="314345"/>
    <lineage>
        <taxon>Bacteria</taxon>
        <taxon>Pseudomonadati</taxon>
        <taxon>Pseudomonadota</taxon>
        <taxon>Candidatius Mariprofundia</taxon>
        <taxon>Mariprofundales</taxon>
        <taxon>Mariprofundaceae</taxon>
        <taxon>Mariprofundus</taxon>
    </lineage>
</organism>
<evidence type="ECO:0000313" key="5">
    <source>
        <dbReference type="EMBL" id="EAU54517.1"/>
    </source>
</evidence>
<dbReference type="PANTHER" id="PTHR11929">
    <property type="entry name" value="ALPHA- 1,3 -FUCOSYLTRANSFERASE"/>
    <property type="match status" value="1"/>
</dbReference>
<evidence type="ECO:0000256" key="1">
    <source>
        <dbReference type="ARBA" id="ARBA00008919"/>
    </source>
</evidence>
<evidence type="ECO:0000256" key="3">
    <source>
        <dbReference type="ARBA" id="ARBA00022679"/>
    </source>
</evidence>
<dbReference type="SUPFAM" id="SSF53756">
    <property type="entry name" value="UDP-Glycosyltransferase/glycogen phosphorylase"/>
    <property type="match status" value="1"/>
</dbReference>
<gene>
    <name evidence="5" type="ORF">SPV1_07476</name>
</gene>
<evidence type="ECO:0000256" key="2">
    <source>
        <dbReference type="ARBA" id="ARBA00022676"/>
    </source>
</evidence>
<dbReference type="GO" id="GO:0046920">
    <property type="term" value="F:alpha-(1-&gt;3)-fucosyltransferase activity"/>
    <property type="evidence" value="ECO:0007669"/>
    <property type="project" value="TreeGrafter"/>
</dbReference>
<dbReference type="InParanoid" id="Q0EZA7"/>
<dbReference type="eggNOG" id="ENOG502Z7KQ">
    <property type="taxonomic scope" value="Bacteria"/>
</dbReference>
<protein>
    <recommendedName>
        <fullName evidence="4">Fucosyltransferase C-terminal domain-containing protein</fullName>
    </recommendedName>
</protein>
<keyword evidence="2" id="KW-0328">Glycosyltransferase</keyword>
<name>Q0EZA7_9PROT</name>